<name>A0ABU7BC21_9TELE</name>
<evidence type="ECO:0000313" key="1">
    <source>
        <dbReference type="EMBL" id="MED6247200.1"/>
    </source>
</evidence>
<evidence type="ECO:0000313" key="2">
    <source>
        <dbReference type="Proteomes" id="UP001345963"/>
    </source>
</evidence>
<gene>
    <name evidence="1" type="ORF">ATANTOWER_005893</name>
</gene>
<dbReference type="Proteomes" id="UP001345963">
    <property type="component" value="Unassembled WGS sequence"/>
</dbReference>
<keyword evidence="2" id="KW-1185">Reference proteome</keyword>
<reference evidence="1 2" key="1">
    <citation type="submission" date="2021-07" db="EMBL/GenBank/DDBJ databases">
        <authorList>
            <person name="Palmer J.M."/>
        </authorList>
    </citation>
    <scope>NUCLEOTIDE SEQUENCE [LARGE SCALE GENOMIC DNA]</scope>
    <source>
        <strain evidence="1 2">AT_MEX2019</strain>
        <tissue evidence="1">Muscle</tissue>
    </source>
</reference>
<comment type="caution">
    <text evidence="1">The sequence shown here is derived from an EMBL/GenBank/DDBJ whole genome shotgun (WGS) entry which is preliminary data.</text>
</comment>
<organism evidence="1 2">
    <name type="scientific">Ataeniobius toweri</name>
    <dbReference type="NCBI Taxonomy" id="208326"/>
    <lineage>
        <taxon>Eukaryota</taxon>
        <taxon>Metazoa</taxon>
        <taxon>Chordata</taxon>
        <taxon>Craniata</taxon>
        <taxon>Vertebrata</taxon>
        <taxon>Euteleostomi</taxon>
        <taxon>Actinopterygii</taxon>
        <taxon>Neopterygii</taxon>
        <taxon>Teleostei</taxon>
        <taxon>Neoteleostei</taxon>
        <taxon>Acanthomorphata</taxon>
        <taxon>Ovalentaria</taxon>
        <taxon>Atherinomorphae</taxon>
        <taxon>Cyprinodontiformes</taxon>
        <taxon>Goodeidae</taxon>
        <taxon>Ataeniobius</taxon>
    </lineage>
</organism>
<sequence length="74" mass="8280">MQTVPRPCLTAQCSPLPQQPCSYFTQRWRRLQSPWSSGCIFSLVVVFVPHGSGTFFAAARHEIPISSAAEAQWE</sequence>
<accession>A0ABU7BC21</accession>
<proteinExistence type="predicted"/>
<protein>
    <submittedName>
        <fullName evidence="1">Uncharacterized protein</fullName>
    </submittedName>
</protein>
<dbReference type="EMBL" id="JAHUTI010049190">
    <property type="protein sequence ID" value="MED6247200.1"/>
    <property type="molecule type" value="Genomic_DNA"/>
</dbReference>